<evidence type="ECO:0000256" key="1">
    <source>
        <dbReference type="SAM" id="MobiDB-lite"/>
    </source>
</evidence>
<reference evidence="2 3" key="1">
    <citation type="submission" date="2019-08" db="EMBL/GenBank/DDBJ databases">
        <title>Draft genome sequences of two oriental melons (Cucumis melo L. var makuwa).</title>
        <authorList>
            <person name="Kwon S.-Y."/>
        </authorList>
    </citation>
    <scope>NUCLEOTIDE SEQUENCE [LARGE SCALE GENOMIC DNA]</scope>
    <source>
        <strain evidence="3">cv. SW 3</strain>
        <tissue evidence="2">Leaf</tissue>
    </source>
</reference>
<gene>
    <name evidence="2" type="ORF">E6C27_scaffold89G004790</name>
</gene>
<sequence>MDEHIENDTLCKTEVDPTVVERPDVSHVAEDFIDDDDEQLSSPQSGSRDDE</sequence>
<dbReference type="Proteomes" id="UP000321393">
    <property type="component" value="Unassembled WGS sequence"/>
</dbReference>
<feature type="region of interest" description="Disordered" evidence="1">
    <location>
        <begin position="1"/>
        <end position="51"/>
    </location>
</feature>
<dbReference type="AlphaFoldDB" id="A0A5A7V8V6"/>
<name>A0A5A7V8V6_CUCMM</name>
<evidence type="ECO:0000313" key="3">
    <source>
        <dbReference type="Proteomes" id="UP000321393"/>
    </source>
</evidence>
<feature type="compositionally biased region" description="Polar residues" evidence="1">
    <location>
        <begin position="40"/>
        <end position="51"/>
    </location>
</feature>
<feature type="compositionally biased region" description="Basic and acidic residues" evidence="1">
    <location>
        <begin position="1"/>
        <end position="30"/>
    </location>
</feature>
<organism evidence="2 3">
    <name type="scientific">Cucumis melo var. makuwa</name>
    <name type="common">Oriental melon</name>
    <dbReference type="NCBI Taxonomy" id="1194695"/>
    <lineage>
        <taxon>Eukaryota</taxon>
        <taxon>Viridiplantae</taxon>
        <taxon>Streptophyta</taxon>
        <taxon>Embryophyta</taxon>
        <taxon>Tracheophyta</taxon>
        <taxon>Spermatophyta</taxon>
        <taxon>Magnoliopsida</taxon>
        <taxon>eudicotyledons</taxon>
        <taxon>Gunneridae</taxon>
        <taxon>Pentapetalae</taxon>
        <taxon>rosids</taxon>
        <taxon>fabids</taxon>
        <taxon>Cucurbitales</taxon>
        <taxon>Cucurbitaceae</taxon>
        <taxon>Benincaseae</taxon>
        <taxon>Cucumis</taxon>
    </lineage>
</organism>
<protein>
    <submittedName>
        <fullName evidence="2">Uncharacterized protein</fullName>
    </submittedName>
</protein>
<proteinExistence type="predicted"/>
<dbReference type="EMBL" id="SSTE01004728">
    <property type="protein sequence ID" value="KAA0062121.1"/>
    <property type="molecule type" value="Genomic_DNA"/>
</dbReference>
<comment type="caution">
    <text evidence="2">The sequence shown here is derived from an EMBL/GenBank/DDBJ whole genome shotgun (WGS) entry which is preliminary data.</text>
</comment>
<accession>A0A5A7V8V6</accession>
<evidence type="ECO:0000313" key="2">
    <source>
        <dbReference type="EMBL" id="KAA0062121.1"/>
    </source>
</evidence>